<dbReference type="RefSeq" id="WP_118910923.1">
    <property type="nucleotide sequence ID" value="NZ_QOCS01000014.1"/>
</dbReference>
<dbReference type="Proteomes" id="UP000284822">
    <property type="component" value="Unassembled WGS sequence"/>
</dbReference>
<evidence type="ECO:0000313" key="1">
    <source>
        <dbReference type="EMBL" id="RHW46076.1"/>
    </source>
</evidence>
<comment type="caution">
    <text evidence="1">The sequence shown here is derived from an EMBL/GenBank/DDBJ whole genome shotgun (WGS) entry which is preliminary data.</text>
</comment>
<protein>
    <submittedName>
        <fullName evidence="1">Uncharacterized protein</fullName>
    </submittedName>
</protein>
<evidence type="ECO:0000313" key="2">
    <source>
        <dbReference type="Proteomes" id="UP000284822"/>
    </source>
</evidence>
<dbReference type="AlphaFoldDB" id="A0A417Z644"/>
<sequence>MQINELPQEILESEFPELVSKNVKRDILLIDNGQKVIISSPDAKGQYHGKVYEFNQPKENIVYPNTPIFSETLSRVDCDRWDGRLDDTFRSDYNNNLKEIQHSVNELISDNLLIRKYIEDVQNVFNHRQENLIRLISLVVADYIDKNYYQKSEVDAKLNLLEQKIANLQARVNSAPAIGPYANPSRTDQYPSNLDVNDKIQDDNLKTEINQLYETGGKQ</sequence>
<dbReference type="EMBL" id="QOCS01000014">
    <property type="protein sequence ID" value="RHW46076.1"/>
    <property type="molecule type" value="Genomic_DNA"/>
</dbReference>
<accession>A0A417Z644</accession>
<name>A0A417Z644_9LACO</name>
<reference evidence="1 2" key="1">
    <citation type="submission" date="2018-07" db="EMBL/GenBank/DDBJ databases">
        <title>Genome sequences of six Lactobacillus spp. isolated from bumble bee guts.</title>
        <authorList>
            <person name="Motta E.V.S."/>
            <person name="Moran N.A."/>
        </authorList>
    </citation>
    <scope>NUCLEOTIDE SEQUENCE [LARGE SCALE GENOMIC DNA]</scope>
    <source>
        <strain evidence="1 2">LV-8.1</strain>
    </source>
</reference>
<proteinExistence type="predicted"/>
<organism evidence="1 2">
    <name type="scientific">Bombilactobacillus bombi</name>
    <dbReference type="NCBI Taxonomy" id="1303590"/>
    <lineage>
        <taxon>Bacteria</taxon>
        <taxon>Bacillati</taxon>
        <taxon>Bacillota</taxon>
        <taxon>Bacilli</taxon>
        <taxon>Lactobacillales</taxon>
        <taxon>Lactobacillaceae</taxon>
        <taxon>Bombilactobacillus</taxon>
    </lineage>
</organism>
<gene>
    <name evidence="1" type="ORF">DS832_06925</name>
</gene>